<proteinExistence type="predicted"/>
<organism evidence="1 3">
    <name type="scientific">Trichococcus ilyis</name>
    <dbReference type="NCBI Taxonomy" id="640938"/>
    <lineage>
        <taxon>Bacteria</taxon>
        <taxon>Bacillati</taxon>
        <taxon>Bacillota</taxon>
        <taxon>Bacilli</taxon>
        <taxon>Lactobacillales</taxon>
        <taxon>Carnobacteriaceae</taxon>
        <taxon>Trichococcus</taxon>
    </lineage>
</organism>
<evidence type="ECO:0000313" key="4">
    <source>
        <dbReference type="Proteomes" id="UP000199280"/>
    </source>
</evidence>
<reference evidence="2 4" key="2">
    <citation type="submission" date="2016-10" db="EMBL/GenBank/DDBJ databases">
        <authorList>
            <person name="Varghese N."/>
            <person name="Submissions S."/>
        </authorList>
    </citation>
    <scope>NUCLEOTIDE SEQUENCE [LARGE SCALE GENOMIC DNA]</scope>
    <source>
        <strain evidence="2 4">DSM 22150</strain>
    </source>
</reference>
<dbReference type="Proteomes" id="UP000199280">
    <property type="component" value="Unassembled WGS sequence"/>
</dbReference>
<dbReference type="InterPro" id="IPR038084">
    <property type="entry name" value="PduO/GlcC-like_sf"/>
</dbReference>
<reference evidence="1 3" key="1">
    <citation type="submission" date="2016-02" db="EMBL/GenBank/DDBJ databases">
        <authorList>
            <person name="Wen L."/>
            <person name="He K."/>
            <person name="Yang H."/>
        </authorList>
    </citation>
    <scope>NUCLEOTIDE SEQUENCE [LARGE SCALE GENOMIC DNA]</scope>
    <source>
        <strain evidence="1">Trichococcus_R210</strain>
    </source>
</reference>
<evidence type="ECO:0000313" key="1">
    <source>
        <dbReference type="EMBL" id="CZQ92741.1"/>
    </source>
</evidence>
<dbReference type="EMBL" id="FJNB01000006">
    <property type="protein sequence ID" value="CZQ92741.1"/>
    <property type="molecule type" value="Genomic_DNA"/>
</dbReference>
<keyword evidence="4" id="KW-1185">Reference proteome</keyword>
<dbReference type="SUPFAM" id="SSF143744">
    <property type="entry name" value="GlcG-like"/>
    <property type="match status" value="1"/>
</dbReference>
<accession>A0A143YMS1</accession>
<dbReference type="InterPro" id="IPR010371">
    <property type="entry name" value="YBR137W-like"/>
</dbReference>
<dbReference type="Proteomes" id="UP000076878">
    <property type="component" value="Unassembled WGS sequence"/>
</dbReference>
<sequence>MDKTKLLEQEQTLQFEAFTHATGLDIALRIIAKVKERAKKTVGIRIVHNDLLILHYLMDGRGESPWLNRKEKTVMDSGHSSLHTFLYAEEVPEFKAWESNPEYAVCGGGFPIIENGEVTGVICVSGLDHLEDHNLIVESIGEVLLQTA</sequence>
<dbReference type="Pfam" id="PF03928">
    <property type="entry name" value="HbpS-like"/>
    <property type="match status" value="1"/>
</dbReference>
<evidence type="ECO:0000313" key="2">
    <source>
        <dbReference type="EMBL" id="SEI94150.1"/>
    </source>
</evidence>
<evidence type="ECO:0000313" key="3">
    <source>
        <dbReference type="Proteomes" id="UP000076878"/>
    </source>
</evidence>
<gene>
    <name evidence="2" type="ORF">SAMN05216375_10575</name>
    <name evidence="1" type="ORF">TR210_1075</name>
</gene>
<protein>
    <submittedName>
        <fullName evidence="2">Uncharacterized protein, UPF0303 family</fullName>
    </submittedName>
</protein>
<dbReference type="Gene3D" id="3.30.450.150">
    <property type="entry name" value="Haem-degrading domain"/>
    <property type="match status" value="1"/>
</dbReference>
<name>A0A143YMS1_9LACT</name>
<dbReference type="PANTHER" id="PTHR28255">
    <property type="match status" value="1"/>
</dbReference>
<dbReference type="EMBL" id="FNYT01000005">
    <property type="protein sequence ID" value="SEI94150.1"/>
    <property type="molecule type" value="Genomic_DNA"/>
</dbReference>
<dbReference type="PANTHER" id="PTHR28255:SF1">
    <property type="entry name" value="UPF0303 PROTEIN YBR137W"/>
    <property type="match status" value="1"/>
</dbReference>
<dbReference type="InterPro" id="IPR005624">
    <property type="entry name" value="PduO/GlcC-like"/>
</dbReference>
<dbReference type="RefSeq" id="WP_068622330.1">
    <property type="nucleotide sequence ID" value="NZ_FJNB01000006.1"/>
</dbReference>
<dbReference type="OrthoDB" id="9815315at2"/>
<dbReference type="AlphaFoldDB" id="A0A143YMS1"/>
<dbReference type="STRING" id="640938.TR210_1075"/>